<gene>
    <name evidence="1" type="ORF">GCM10010422_57970</name>
</gene>
<reference evidence="1 2" key="1">
    <citation type="journal article" date="2019" name="Int. J. Syst. Evol. Microbiol.">
        <title>The Global Catalogue of Microorganisms (GCM) 10K type strain sequencing project: providing services to taxonomists for standard genome sequencing and annotation.</title>
        <authorList>
            <consortium name="The Broad Institute Genomics Platform"/>
            <consortium name="The Broad Institute Genome Sequencing Center for Infectious Disease"/>
            <person name="Wu L."/>
            <person name="Ma J."/>
        </authorList>
    </citation>
    <scope>NUCLEOTIDE SEQUENCE [LARGE SCALE GENOMIC DNA]</scope>
    <source>
        <strain evidence="1 2">JCM 6923</strain>
    </source>
</reference>
<sequence length="216" mass="22977">MTHSVVGSTSVKTGVAPVAVGEASRQLAIAMRRSGRSTAAVHLLTEEAADLDASRDHTGAVRTTLLLTGAYSAATGRDRTTALSLLEEAEEEASRRAAVPGLFTVEATRTQVDVYRIGVLNALGTPDEAVPVAARLDVDRMSTAERRARAWTDVARMWNALGDGQQTFAALRRVEQEAPQEVRRPSLRALTAGLLYGPTRIEGVREFAARTGAPAA</sequence>
<proteinExistence type="predicted"/>
<keyword evidence="2" id="KW-1185">Reference proteome</keyword>
<evidence type="ECO:0000313" key="2">
    <source>
        <dbReference type="Proteomes" id="UP001501721"/>
    </source>
</evidence>
<evidence type="ECO:0008006" key="3">
    <source>
        <dbReference type="Google" id="ProtNLM"/>
    </source>
</evidence>
<dbReference type="EMBL" id="BAAATL010000031">
    <property type="protein sequence ID" value="GAA2501103.1"/>
    <property type="molecule type" value="Genomic_DNA"/>
</dbReference>
<accession>A0ABN3MFX6</accession>
<comment type="caution">
    <text evidence="1">The sequence shown here is derived from an EMBL/GenBank/DDBJ whole genome shotgun (WGS) entry which is preliminary data.</text>
</comment>
<dbReference type="Proteomes" id="UP001501721">
    <property type="component" value="Unassembled WGS sequence"/>
</dbReference>
<organism evidence="1 2">
    <name type="scientific">Streptomyces graminearus</name>
    <dbReference type="NCBI Taxonomy" id="284030"/>
    <lineage>
        <taxon>Bacteria</taxon>
        <taxon>Bacillati</taxon>
        <taxon>Actinomycetota</taxon>
        <taxon>Actinomycetes</taxon>
        <taxon>Kitasatosporales</taxon>
        <taxon>Streptomycetaceae</taxon>
        <taxon>Streptomyces</taxon>
    </lineage>
</organism>
<name>A0ABN3MFX6_9ACTN</name>
<protein>
    <recommendedName>
        <fullName evidence="3">Transcriptional regulator</fullName>
    </recommendedName>
</protein>
<evidence type="ECO:0000313" key="1">
    <source>
        <dbReference type="EMBL" id="GAA2501103.1"/>
    </source>
</evidence>